<evidence type="ECO:0000313" key="1">
    <source>
        <dbReference type="EMBL" id="KKL18928.1"/>
    </source>
</evidence>
<protein>
    <submittedName>
        <fullName evidence="1">Uncharacterized protein</fullName>
    </submittedName>
</protein>
<gene>
    <name evidence="1" type="ORF">LCGC14_2470650</name>
</gene>
<organism evidence="1">
    <name type="scientific">marine sediment metagenome</name>
    <dbReference type="NCBI Taxonomy" id="412755"/>
    <lineage>
        <taxon>unclassified sequences</taxon>
        <taxon>metagenomes</taxon>
        <taxon>ecological metagenomes</taxon>
    </lineage>
</organism>
<accession>A0A0F9E4F4</accession>
<reference evidence="1" key="1">
    <citation type="journal article" date="2015" name="Nature">
        <title>Complex archaea that bridge the gap between prokaryotes and eukaryotes.</title>
        <authorList>
            <person name="Spang A."/>
            <person name="Saw J.H."/>
            <person name="Jorgensen S.L."/>
            <person name="Zaremba-Niedzwiedzka K."/>
            <person name="Martijn J."/>
            <person name="Lind A.E."/>
            <person name="van Eijk R."/>
            <person name="Schleper C."/>
            <person name="Guy L."/>
            <person name="Ettema T.J."/>
        </authorList>
    </citation>
    <scope>NUCLEOTIDE SEQUENCE</scope>
</reference>
<name>A0A0F9E4F4_9ZZZZ</name>
<proteinExistence type="predicted"/>
<sequence>MKDKHPDDLNFVNWLKALERKLTIVCNIISDAQQHQDLSHQETLLVKKLHDKLYWSGEVAFDKRNLDSNKLRVQ</sequence>
<dbReference type="AlphaFoldDB" id="A0A0F9E4F4"/>
<dbReference type="EMBL" id="LAZR01038677">
    <property type="protein sequence ID" value="KKL18928.1"/>
    <property type="molecule type" value="Genomic_DNA"/>
</dbReference>
<comment type="caution">
    <text evidence="1">The sequence shown here is derived from an EMBL/GenBank/DDBJ whole genome shotgun (WGS) entry which is preliminary data.</text>
</comment>